<dbReference type="InterPro" id="IPR033942">
    <property type="entry name" value="IMPase"/>
</dbReference>
<dbReference type="Gene3D" id="3.30.540.10">
    <property type="entry name" value="Fructose-1,6-Bisphosphatase, subunit A, domain 1"/>
    <property type="match status" value="1"/>
</dbReference>
<dbReference type="GO" id="GO:0008934">
    <property type="term" value="F:inositol monophosphate 1-phosphatase activity"/>
    <property type="evidence" value="ECO:0007669"/>
    <property type="project" value="InterPro"/>
</dbReference>
<evidence type="ECO:0000256" key="2">
    <source>
        <dbReference type="ARBA" id="ARBA00001946"/>
    </source>
</evidence>
<dbReference type="STRING" id="645274.SAMN04487901_10818"/>
<dbReference type="InterPro" id="IPR020583">
    <property type="entry name" value="Inositol_monoP_metal-BS"/>
</dbReference>
<dbReference type="PROSITE" id="PS00629">
    <property type="entry name" value="IMP_1"/>
    <property type="match status" value="1"/>
</dbReference>
<evidence type="ECO:0000256" key="7">
    <source>
        <dbReference type="RuleBase" id="RU364068"/>
    </source>
</evidence>
<dbReference type="EC" id="3.1.3.25" evidence="7"/>
<dbReference type="GO" id="GO:0046872">
    <property type="term" value="F:metal ion binding"/>
    <property type="evidence" value="ECO:0007669"/>
    <property type="project" value="UniProtKB-KW"/>
</dbReference>
<keyword evidence="3 6" id="KW-0479">Metal-binding</keyword>
<dbReference type="InterPro" id="IPR000760">
    <property type="entry name" value="Inositol_monophosphatase-like"/>
</dbReference>
<evidence type="ECO:0000256" key="5">
    <source>
        <dbReference type="ARBA" id="ARBA00022842"/>
    </source>
</evidence>
<comment type="catalytic activity">
    <reaction evidence="1 7">
        <text>a myo-inositol phosphate + H2O = myo-inositol + phosphate</text>
        <dbReference type="Rhea" id="RHEA:24056"/>
        <dbReference type="ChEBI" id="CHEBI:15377"/>
        <dbReference type="ChEBI" id="CHEBI:17268"/>
        <dbReference type="ChEBI" id="CHEBI:43474"/>
        <dbReference type="ChEBI" id="CHEBI:84139"/>
        <dbReference type="EC" id="3.1.3.25"/>
    </reaction>
</comment>
<evidence type="ECO:0000256" key="1">
    <source>
        <dbReference type="ARBA" id="ARBA00001033"/>
    </source>
</evidence>
<proteinExistence type="inferred from homology"/>
<sequence length="285" mass="31547">MDEDKDFMLEELTRGVCEIAKQAGAYIREERRKFSLESVERKHAHDYVSYVDKGSEKQIVSALRQLLPEAGFITEEGTTKMEEGRCKMEEDSAISPQSSALTWVVDPLDGTTNFIHQYAPYAVSIALLQGKEILIGVVYEVCHDECYCAWKGGGAYVELKGESLKLKVSNQKIQDALLCLQLPYNSDAYKPVIKHLIDKLYGNVGSVRMCGSAAMALCYVASGRYDGYAEKYIGQWDFMAGALIVKEAGGMVTNYEGSEDFTQGNNVVATNGVIQQDLLNVIKTA</sequence>
<feature type="binding site" evidence="6">
    <location>
        <position position="237"/>
    </location>
    <ligand>
        <name>Mg(2+)</name>
        <dbReference type="ChEBI" id="CHEBI:18420"/>
        <label>1</label>
        <note>catalytic</note>
    </ligand>
</feature>
<evidence type="ECO:0000256" key="6">
    <source>
        <dbReference type="PIRSR" id="PIRSR600760-2"/>
    </source>
</evidence>
<evidence type="ECO:0000313" key="9">
    <source>
        <dbReference type="Proteomes" id="UP000198779"/>
    </source>
</evidence>
<evidence type="ECO:0000256" key="3">
    <source>
        <dbReference type="ARBA" id="ARBA00022723"/>
    </source>
</evidence>
<dbReference type="Proteomes" id="UP000198779">
    <property type="component" value="Unassembled WGS sequence"/>
</dbReference>
<name>A0A1G7WHC1_9BACT</name>
<dbReference type="EMBL" id="FNCQ01000008">
    <property type="protein sequence ID" value="SDG71149.1"/>
    <property type="molecule type" value="Genomic_DNA"/>
</dbReference>
<dbReference type="PANTHER" id="PTHR20854:SF4">
    <property type="entry name" value="INOSITOL-1-MONOPHOSPHATASE-RELATED"/>
    <property type="match status" value="1"/>
</dbReference>
<dbReference type="Gene3D" id="3.40.190.80">
    <property type="match status" value="1"/>
</dbReference>
<protein>
    <recommendedName>
        <fullName evidence="7">Inositol-1-monophosphatase</fullName>
        <ecNumber evidence="7">3.1.3.25</ecNumber>
    </recommendedName>
</protein>
<keyword evidence="5 6" id="KW-0460">Magnesium</keyword>
<feature type="binding site" evidence="6">
    <location>
        <position position="109"/>
    </location>
    <ligand>
        <name>Mg(2+)</name>
        <dbReference type="ChEBI" id="CHEBI:18420"/>
        <label>1</label>
        <note>catalytic</note>
    </ligand>
</feature>
<gene>
    <name evidence="8" type="ORF">SAMN04487901_10818</name>
</gene>
<feature type="binding site" evidence="6">
    <location>
        <position position="75"/>
    </location>
    <ligand>
        <name>Mg(2+)</name>
        <dbReference type="ChEBI" id="CHEBI:18420"/>
        <label>1</label>
        <note>catalytic</note>
    </ligand>
</feature>
<keyword evidence="4 7" id="KW-0378">Hydrolase</keyword>
<dbReference type="AlphaFoldDB" id="A0A1G7WHC1"/>
<evidence type="ECO:0000313" key="8">
    <source>
        <dbReference type="EMBL" id="SDG71149.1"/>
    </source>
</evidence>
<dbReference type="SUPFAM" id="SSF56655">
    <property type="entry name" value="Carbohydrate phosphatase"/>
    <property type="match status" value="1"/>
</dbReference>
<organism evidence="8 9">
    <name type="scientific">Prevotella communis</name>
    <dbReference type="NCBI Taxonomy" id="2913614"/>
    <lineage>
        <taxon>Bacteria</taxon>
        <taxon>Pseudomonadati</taxon>
        <taxon>Bacteroidota</taxon>
        <taxon>Bacteroidia</taxon>
        <taxon>Bacteroidales</taxon>
        <taxon>Prevotellaceae</taxon>
        <taxon>Prevotella</taxon>
    </lineage>
</organism>
<accession>A0A1G7WHC1</accession>
<keyword evidence="9" id="KW-1185">Reference proteome</keyword>
<dbReference type="CDD" id="cd01639">
    <property type="entry name" value="IMPase"/>
    <property type="match status" value="1"/>
</dbReference>
<dbReference type="RefSeq" id="WP_255399830.1">
    <property type="nucleotide sequence ID" value="NZ_FNCQ01000008.1"/>
</dbReference>
<reference evidence="9" key="1">
    <citation type="submission" date="2016-10" db="EMBL/GenBank/DDBJ databases">
        <authorList>
            <person name="Varghese N."/>
            <person name="Submissions S."/>
        </authorList>
    </citation>
    <scope>NUCLEOTIDE SEQUENCE [LARGE SCALE GENOMIC DNA]</scope>
    <source>
        <strain evidence="9">BP1-148</strain>
    </source>
</reference>
<dbReference type="GO" id="GO:0007165">
    <property type="term" value="P:signal transduction"/>
    <property type="evidence" value="ECO:0007669"/>
    <property type="project" value="TreeGrafter"/>
</dbReference>
<comment type="similarity">
    <text evidence="7">Belongs to the inositol monophosphatase superfamily.</text>
</comment>
<feature type="binding site" evidence="6">
    <location>
        <position position="108"/>
    </location>
    <ligand>
        <name>Mg(2+)</name>
        <dbReference type="ChEBI" id="CHEBI:18420"/>
        <label>1</label>
        <note>catalytic</note>
    </ligand>
</feature>
<feature type="binding site" evidence="6">
    <location>
        <position position="106"/>
    </location>
    <ligand>
        <name>Mg(2+)</name>
        <dbReference type="ChEBI" id="CHEBI:18420"/>
        <label>1</label>
        <note>catalytic</note>
    </ligand>
</feature>
<dbReference type="GO" id="GO:0006020">
    <property type="term" value="P:inositol metabolic process"/>
    <property type="evidence" value="ECO:0007669"/>
    <property type="project" value="TreeGrafter"/>
</dbReference>
<dbReference type="PANTHER" id="PTHR20854">
    <property type="entry name" value="INOSITOL MONOPHOSPHATASE"/>
    <property type="match status" value="1"/>
</dbReference>
<evidence type="ECO:0000256" key="4">
    <source>
        <dbReference type="ARBA" id="ARBA00022801"/>
    </source>
</evidence>
<comment type="cofactor">
    <cofactor evidence="2 6 7">
        <name>Mg(2+)</name>
        <dbReference type="ChEBI" id="CHEBI:18420"/>
    </cofactor>
</comment>
<dbReference type="Pfam" id="PF00459">
    <property type="entry name" value="Inositol_P"/>
    <property type="match status" value="1"/>
</dbReference>
<dbReference type="PRINTS" id="PR00377">
    <property type="entry name" value="IMPHPHTASES"/>
</dbReference>